<dbReference type="PANTHER" id="PTHR46609">
    <property type="entry name" value="EXONUCLEASE, PHAGE-TYPE/RECB, C-TERMINAL DOMAIN-CONTAINING PROTEIN"/>
    <property type="match status" value="1"/>
</dbReference>
<evidence type="ECO:0000313" key="2">
    <source>
        <dbReference type="EMBL" id="AJO24812.1"/>
    </source>
</evidence>
<dbReference type="EMBL" id="CP010525">
    <property type="protein sequence ID" value="AJO24812.1"/>
    <property type="molecule type" value="Genomic_DNA"/>
</dbReference>
<dbReference type="InterPro" id="IPR019080">
    <property type="entry name" value="YqaJ_viral_recombinase"/>
</dbReference>
<dbReference type="Proteomes" id="UP000032024">
    <property type="component" value="Chromosome"/>
</dbReference>
<name>A0AAN0T8G9_HEYCO</name>
<dbReference type="AlphaFoldDB" id="A0AAN0T8G9"/>
<gene>
    <name evidence="2" type="ORF">SB48_HM08orf06348</name>
</gene>
<reference evidence="3" key="1">
    <citation type="submission" date="2015-01" db="EMBL/GenBank/DDBJ databases">
        <title>Comparative genome analysis of Bacillus coagulans HM-08, Clostridium butyricum HM-68, Bacillus subtilis HM-66 and Bacillus paralicheniformis BL-09.</title>
        <authorList>
            <person name="Zhang H."/>
        </authorList>
    </citation>
    <scope>NUCLEOTIDE SEQUENCE [LARGE SCALE GENOMIC DNA]</scope>
    <source>
        <strain evidence="3">HM-08</strain>
    </source>
</reference>
<dbReference type="InterPro" id="IPR011335">
    <property type="entry name" value="Restrct_endonuc-II-like"/>
</dbReference>
<feature type="domain" description="YqaJ viral recombinase" evidence="1">
    <location>
        <begin position="17"/>
        <end position="152"/>
    </location>
</feature>
<dbReference type="NCBIfam" id="TIGR03033">
    <property type="entry name" value="phage_rel_nuc"/>
    <property type="match status" value="1"/>
</dbReference>
<dbReference type="InterPro" id="IPR011604">
    <property type="entry name" value="PDDEXK-like_dom_sf"/>
</dbReference>
<evidence type="ECO:0000259" key="1">
    <source>
        <dbReference type="Pfam" id="PF09588"/>
    </source>
</evidence>
<evidence type="ECO:0000313" key="3">
    <source>
        <dbReference type="Proteomes" id="UP000032024"/>
    </source>
</evidence>
<sequence length="315" mass="36379">MAMNQNTIPTKEMSRYEWLQERTKGIGGSDAGVILGLNKYRTAFELWLEKTGQVEPKEIDSEAIYWGNQMENVVAKEFEKRTDKKVRRSNFMYQHPDYPFIRGNVDRLVVGESAVLECKTASAYLAKEWAGDEVPASYLVQVQHYLGVTGREKGYIAVLIGGNRFVWKEIERDEELINMIFEAEKNFWENNVMAGVAPKLDGSSAAEKYLAEKYAKSDPDKEIVLPKDFNAYLKEYLKIKENEKLIKTAKTEIENKIKAELKDAEIGQVSDYLVTWKKQVQNRVDSKALREKFPDIYQQVLKETSFRKFAVKEVK</sequence>
<dbReference type="Pfam" id="PF09588">
    <property type="entry name" value="YqaJ"/>
    <property type="match status" value="1"/>
</dbReference>
<dbReference type="SUPFAM" id="SSF52980">
    <property type="entry name" value="Restriction endonuclease-like"/>
    <property type="match status" value="1"/>
</dbReference>
<dbReference type="InterPro" id="IPR051703">
    <property type="entry name" value="NF-kappa-B_Signaling_Reg"/>
</dbReference>
<accession>A0AAN0T8G9</accession>
<proteinExistence type="predicted"/>
<protein>
    <recommendedName>
        <fullName evidence="1">YqaJ viral recombinase domain-containing protein</fullName>
    </recommendedName>
</protein>
<organism evidence="2 3">
    <name type="scientific">Heyndrickxia coagulans</name>
    <name type="common">Weizmannia coagulans</name>
    <dbReference type="NCBI Taxonomy" id="1398"/>
    <lineage>
        <taxon>Bacteria</taxon>
        <taxon>Bacillati</taxon>
        <taxon>Bacillota</taxon>
        <taxon>Bacilli</taxon>
        <taxon>Bacillales</taxon>
        <taxon>Bacillaceae</taxon>
        <taxon>Heyndrickxia</taxon>
    </lineage>
</organism>
<keyword evidence="3" id="KW-1185">Reference proteome</keyword>
<dbReference type="PANTHER" id="PTHR46609:SF6">
    <property type="entry name" value="EXONUCLEASE, PHAGE-TYPE_RECB, C-TERMINAL DOMAIN-CONTAINING PROTEIN-RELATED"/>
    <property type="match status" value="1"/>
</dbReference>
<dbReference type="InterPro" id="IPR017482">
    <property type="entry name" value="Lambda-type_endonuclease"/>
</dbReference>
<dbReference type="Gene3D" id="3.90.320.10">
    <property type="match status" value="1"/>
</dbReference>